<accession>A0AAJ5D873</accession>
<organism evidence="1 2">
    <name type="scientific">Lysinibacillus sphaericus</name>
    <name type="common">Bacillus sphaericus</name>
    <dbReference type="NCBI Taxonomy" id="1421"/>
    <lineage>
        <taxon>Bacteria</taxon>
        <taxon>Bacillati</taxon>
        <taxon>Bacillota</taxon>
        <taxon>Bacilli</taxon>
        <taxon>Bacillales</taxon>
        <taxon>Bacillaceae</taxon>
        <taxon>Lysinibacillus</taxon>
    </lineage>
</organism>
<evidence type="ECO:0000313" key="2">
    <source>
        <dbReference type="Proteomes" id="UP000255295"/>
    </source>
</evidence>
<comment type="caution">
    <text evidence="1">The sequence shown here is derived from an EMBL/GenBank/DDBJ whole genome shotgun (WGS) entry which is preliminary data.</text>
</comment>
<proteinExistence type="predicted"/>
<gene>
    <name evidence="1" type="ORF">NCTC10338_00885</name>
</gene>
<evidence type="ECO:0000313" key="1">
    <source>
        <dbReference type="EMBL" id="SUV15813.1"/>
    </source>
</evidence>
<reference evidence="1 2" key="1">
    <citation type="submission" date="2018-06" db="EMBL/GenBank/DDBJ databases">
        <authorList>
            <consortium name="Pathogen Informatics"/>
            <person name="Doyle S."/>
        </authorList>
    </citation>
    <scope>NUCLEOTIDE SEQUENCE [LARGE SCALE GENOMIC DNA]</scope>
    <source>
        <strain evidence="1 2">NCTC10338</strain>
    </source>
</reference>
<protein>
    <submittedName>
        <fullName evidence="1">Uncharacterized protein</fullName>
    </submittedName>
</protein>
<dbReference type="EMBL" id="UFSZ01000001">
    <property type="protein sequence ID" value="SUV15813.1"/>
    <property type="molecule type" value="Genomic_DNA"/>
</dbReference>
<name>A0AAJ5D873_LYSSH</name>
<dbReference type="Proteomes" id="UP000255295">
    <property type="component" value="Unassembled WGS sequence"/>
</dbReference>
<dbReference type="AlphaFoldDB" id="A0AAJ5D873"/>
<sequence>MLWMFFKMVRAIQRLFVAVSFKKVVPRKVEPSTQTNNLAKKVLD</sequence>